<dbReference type="RefSeq" id="WP_014450587.1">
    <property type="nucleotide sequence ID" value="NC_017094.1"/>
</dbReference>
<name>I0IS55_LEPFC</name>
<dbReference type="EMBL" id="AP012342">
    <property type="protein sequence ID" value="BAM08104.1"/>
    <property type="molecule type" value="Genomic_DNA"/>
</dbReference>
<keyword evidence="2" id="KW-1185">Reference proteome</keyword>
<sequence>MDRIGPFLRPIKTPKAPPGLIELCLESDPGGPSGRIGIVPRNLSHLKLLEGIDAGKSLARVGFLFTLCRMAQTTLAREALCCAQSRPILPNERRKAEWMVLKESLLESLRTVLTLPGTSFSPSGWNFDDFRGLANGVPDENPDTPFWRAFREISERSVFGGPSSRFMEMDSPEQWDQWAQSGKKEKNTPVSLLARELFKEKRMKNVFFPEMTTQRIMETREVIMDSLHNVHFLTHPHLRGVFHETGPKSRMSSHPLVISLDTERPLAARLASRLLELASWAAEGPRMVGKSLLFGIASESTAPGTGLAWAETARGVLVHLATVRNGQTGIYRILAPTEWTFHPEGGPFKRWVNNWHGLSGPCEESGETNEFWTSLDQALWIFDPCTPVRLPER</sequence>
<evidence type="ECO:0000313" key="1">
    <source>
        <dbReference type="EMBL" id="BAM08104.1"/>
    </source>
</evidence>
<dbReference type="SUPFAM" id="SSF56762">
    <property type="entry name" value="HydB/Nqo4-like"/>
    <property type="match status" value="1"/>
</dbReference>
<organism evidence="1 2">
    <name type="scientific">Leptospirillum ferrooxidans (strain C2-3)</name>
    <dbReference type="NCBI Taxonomy" id="1162668"/>
    <lineage>
        <taxon>Bacteria</taxon>
        <taxon>Pseudomonadati</taxon>
        <taxon>Nitrospirota</taxon>
        <taxon>Nitrospiria</taxon>
        <taxon>Nitrospirales</taxon>
        <taxon>Nitrospiraceae</taxon>
        <taxon>Leptospirillum</taxon>
    </lineage>
</organism>
<dbReference type="Proteomes" id="UP000007382">
    <property type="component" value="Chromosome"/>
</dbReference>
<protein>
    <submittedName>
        <fullName evidence="1">Uncharacterized protein</fullName>
    </submittedName>
</protein>
<dbReference type="Gene3D" id="1.10.645.10">
    <property type="entry name" value="Cytochrome-c3 Hydrogenase, chain B"/>
    <property type="match status" value="1"/>
</dbReference>
<dbReference type="KEGG" id="lfc:LFE_2433"/>
<accession>I0IS55</accession>
<dbReference type="HOGENOM" id="CLU_054514_0_0_0"/>
<evidence type="ECO:0000313" key="2">
    <source>
        <dbReference type="Proteomes" id="UP000007382"/>
    </source>
</evidence>
<proteinExistence type="predicted"/>
<dbReference type="PATRIC" id="fig|1162668.3.peg.2890"/>
<dbReference type="InterPro" id="IPR029014">
    <property type="entry name" value="NiFe-Hase_large"/>
</dbReference>
<dbReference type="OrthoDB" id="9157196at2"/>
<dbReference type="STRING" id="1162668.LFE_2433"/>
<reference evidence="2" key="2">
    <citation type="submission" date="2012-03" db="EMBL/GenBank/DDBJ databases">
        <title>The complete genome sequence of the pioneer microbe on fresh volcanic deposit, Leptospirillum ferrooxidans strain C2-3.</title>
        <authorList>
            <person name="Fujimura R."/>
            <person name="Sato Y."/>
            <person name="Nishizawa T."/>
            <person name="Nanba K."/>
            <person name="Oshima K."/>
            <person name="Hattori M."/>
            <person name="Kamijo T."/>
            <person name="Ohta H."/>
        </authorList>
    </citation>
    <scope>NUCLEOTIDE SEQUENCE [LARGE SCALE GENOMIC DNA]</scope>
    <source>
        <strain evidence="2">C2-3</strain>
    </source>
</reference>
<dbReference type="eggNOG" id="COG0374">
    <property type="taxonomic scope" value="Bacteria"/>
</dbReference>
<gene>
    <name evidence="1" type="ordered locus">LFE_2433</name>
</gene>
<dbReference type="AlphaFoldDB" id="I0IS55"/>
<reference evidence="1 2" key="1">
    <citation type="journal article" date="2012" name="J. Bacteriol.">
        <title>Complete Genome Sequence of Leptospirillum ferrooxidans Strain C2-3, Isolated from a Fresh Volcanic Ash Deposit on the Island of Miyake, Japan.</title>
        <authorList>
            <person name="Fujimura R."/>
            <person name="Sato Y."/>
            <person name="Nishizawa T."/>
            <person name="Oshima K."/>
            <person name="Kim S.-W."/>
            <person name="Hattori M."/>
            <person name="Kamijo T."/>
            <person name="Ohta H."/>
        </authorList>
    </citation>
    <scope>NUCLEOTIDE SEQUENCE [LARGE SCALE GENOMIC DNA]</scope>
    <source>
        <strain evidence="1 2">C2-3</strain>
    </source>
</reference>